<evidence type="ECO:0000256" key="3">
    <source>
        <dbReference type="ARBA" id="ARBA00022723"/>
    </source>
</evidence>
<feature type="compositionally biased region" description="Basic residues" evidence="8">
    <location>
        <begin position="530"/>
        <end position="547"/>
    </location>
</feature>
<dbReference type="InterPro" id="IPR008922">
    <property type="entry name" value="Di-copper_centre_dom_sf"/>
</dbReference>
<dbReference type="PROSITE" id="PS00497">
    <property type="entry name" value="TYROSINASE_1"/>
    <property type="match status" value="1"/>
</dbReference>
<comment type="catalytic activity">
    <reaction evidence="6">
        <text>2 L-dopa + O2 = 2 L-dopaquinone + 2 H2O</text>
        <dbReference type="Rhea" id="RHEA:34287"/>
        <dbReference type="ChEBI" id="CHEBI:15377"/>
        <dbReference type="ChEBI" id="CHEBI:15379"/>
        <dbReference type="ChEBI" id="CHEBI:57504"/>
        <dbReference type="ChEBI" id="CHEBI:57924"/>
        <dbReference type="EC" id="1.14.18.1"/>
    </reaction>
</comment>
<evidence type="ECO:0000256" key="2">
    <source>
        <dbReference type="ARBA" id="ARBA00011906"/>
    </source>
</evidence>
<gene>
    <name evidence="12" type="ORF">QQS21_004288</name>
</gene>
<dbReference type="PRINTS" id="PR00092">
    <property type="entry name" value="TYROSINASE"/>
</dbReference>
<keyword evidence="9" id="KW-0732">Signal</keyword>
<sequence>MMLKHALALFAIGSAPLAVSAKHFVVQGADLPSNRDVPVRMNVNELYSKGGPQWDLYLRALKSLQDKDASDPLSYFQVAGIHGLPWMEWNDGGKFAATGWQGYCPHGENLFLPWHRPFVLLFEQLLVAEARKLAEEYPPKYRSQYVDAAIRLRSPYWDWSAEAKVPQCTVPRVLTVNVPDGQGLKRVSINNPLQSFTYPEKARSGEFGTFPRYSQTVRCPAPYQYPTTANQRLAGRGLKQSTYDAFTYSSTFDEFTVTGQNSIGLEEMHNNIHWDAGCEGQFLDAATSGFDPLFMLHHTHVDRLWTYWQFINPSEALFSNSYYGFSRYSTPQNTVISPDSPLPPFYDASDSYYTSRKVASIKGLGYTYQELQYWNKTEEQLTQDATRLMNDLYQPSWAKSTGKRDSPPQPRARYFARVELDRTQVERPCSVNVFIDGKPAGSVVVMQLPESGILHGSLAIDEHMNPIVTASKAAASANDAITSAEHLMEVEITKPDGTIIPVNTVGSLKLTLEQVSVMPAKSNTEFPKPGKSKKHPAGVRDRHRKKDHKDGKKE</sequence>
<dbReference type="GO" id="GO:0004503">
    <property type="term" value="F:tyrosinase activity"/>
    <property type="evidence" value="ECO:0007669"/>
    <property type="project" value="UniProtKB-EC"/>
</dbReference>
<dbReference type="Pfam" id="PF00264">
    <property type="entry name" value="Tyrosinase"/>
    <property type="match status" value="1"/>
</dbReference>
<dbReference type="GO" id="GO:0046872">
    <property type="term" value="F:metal ion binding"/>
    <property type="evidence" value="ECO:0007669"/>
    <property type="project" value="UniProtKB-KW"/>
</dbReference>
<evidence type="ECO:0000259" key="11">
    <source>
        <dbReference type="PROSITE" id="PS00498"/>
    </source>
</evidence>
<evidence type="ECO:0000256" key="9">
    <source>
        <dbReference type="SAM" id="SignalP"/>
    </source>
</evidence>
<comment type="similarity">
    <text evidence="1">Belongs to the tyrosinase family.</text>
</comment>
<feature type="domain" description="Tyrosinase copper-binding" evidence="10">
    <location>
        <begin position="106"/>
        <end position="123"/>
    </location>
</feature>
<comment type="caution">
    <text evidence="12">The sequence shown here is derived from an EMBL/GenBank/DDBJ whole genome shotgun (WGS) entry which is preliminary data.</text>
</comment>
<protein>
    <recommendedName>
        <fullName evidence="2">tyrosinase</fullName>
        <ecNumber evidence="2">1.14.18.1</ecNumber>
    </recommendedName>
</protein>
<keyword evidence="3" id="KW-0479">Metal-binding</keyword>
<evidence type="ECO:0000259" key="10">
    <source>
        <dbReference type="PROSITE" id="PS00497"/>
    </source>
</evidence>
<dbReference type="Proteomes" id="UP001251528">
    <property type="component" value="Unassembled WGS sequence"/>
</dbReference>
<reference evidence="12" key="1">
    <citation type="submission" date="2023-06" db="EMBL/GenBank/DDBJ databases">
        <title>Conoideocrella luteorostrata (Hypocreales: Clavicipitaceae), a potential biocontrol fungus for elongate hemlock scale in United States Christmas tree production areas.</title>
        <authorList>
            <person name="Barrett H."/>
            <person name="Lovett B."/>
            <person name="Macias A.M."/>
            <person name="Stajich J.E."/>
            <person name="Kasson M.T."/>
        </authorList>
    </citation>
    <scope>NUCLEOTIDE SEQUENCE</scope>
    <source>
        <strain evidence="12">ARSEF 14590</strain>
    </source>
</reference>
<dbReference type="EMBL" id="JASWJB010000062">
    <property type="protein sequence ID" value="KAK2603519.1"/>
    <property type="molecule type" value="Genomic_DNA"/>
</dbReference>
<evidence type="ECO:0000256" key="1">
    <source>
        <dbReference type="ARBA" id="ARBA00009928"/>
    </source>
</evidence>
<evidence type="ECO:0000256" key="7">
    <source>
        <dbReference type="ARBA" id="ARBA00048881"/>
    </source>
</evidence>
<dbReference type="InterPro" id="IPR050316">
    <property type="entry name" value="Tyrosinase/Hemocyanin"/>
</dbReference>
<feature type="signal peptide" evidence="9">
    <location>
        <begin position="1"/>
        <end position="21"/>
    </location>
</feature>
<dbReference type="SUPFAM" id="SSF48056">
    <property type="entry name" value="Di-copper centre-containing domain"/>
    <property type="match status" value="1"/>
</dbReference>
<evidence type="ECO:0000256" key="4">
    <source>
        <dbReference type="ARBA" id="ARBA00023008"/>
    </source>
</evidence>
<feature type="domain" description="Tyrosinase copper-binding" evidence="11">
    <location>
        <begin position="291"/>
        <end position="302"/>
    </location>
</feature>
<evidence type="ECO:0000256" key="8">
    <source>
        <dbReference type="SAM" id="MobiDB-lite"/>
    </source>
</evidence>
<feature type="chain" id="PRO_5042610539" description="tyrosinase" evidence="9">
    <location>
        <begin position="22"/>
        <end position="554"/>
    </location>
</feature>
<dbReference type="AlphaFoldDB" id="A0AAJ0FUT5"/>
<evidence type="ECO:0000313" key="13">
    <source>
        <dbReference type="Proteomes" id="UP001251528"/>
    </source>
</evidence>
<organism evidence="12 13">
    <name type="scientific">Conoideocrella luteorostrata</name>
    <dbReference type="NCBI Taxonomy" id="1105319"/>
    <lineage>
        <taxon>Eukaryota</taxon>
        <taxon>Fungi</taxon>
        <taxon>Dikarya</taxon>
        <taxon>Ascomycota</taxon>
        <taxon>Pezizomycotina</taxon>
        <taxon>Sordariomycetes</taxon>
        <taxon>Hypocreomycetidae</taxon>
        <taxon>Hypocreales</taxon>
        <taxon>Clavicipitaceae</taxon>
        <taxon>Conoideocrella</taxon>
    </lineage>
</organism>
<keyword evidence="13" id="KW-1185">Reference proteome</keyword>
<dbReference type="PANTHER" id="PTHR11474">
    <property type="entry name" value="TYROSINASE FAMILY MEMBER"/>
    <property type="match status" value="1"/>
</dbReference>
<keyword evidence="4" id="KW-0186">Copper</keyword>
<dbReference type="GO" id="GO:0042438">
    <property type="term" value="P:melanin biosynthetic process"/>
    <property type="evidence" value="ECO:0007669"/>
    <property type="project" value="UniProtKB-KW"/>
</dbReference>
<dbReference type="PANTHER" id="PTHR11474:SF76">
    <property type="entry name" value="SHKT DOMAIN-CONTAINING PROTEIN"/>
    <property type="match status" value="1"/>
</dbReference>
<evidence type="ECO:0000313" key="12">
    <source>
        <dbReference type="EMBL" id="KAK2603519.1"/>
    </source>
</evidence>
<dbReference type="PROSITE" id="PS00498">
    <property type="entry name" value="TYROSINASE_2"/>
    <property type="match status" value="1"/>
</dbReference>
<comment type="catalytic activity">
    <reaction evidence="7">
        <text>L-tyrosine + O2 = L-dopaquinone + H2O</text>
        <dbReference type="Rhea" id="RHEA:18117"/>
        <dbReference type="ChEBI" id="CHEBI:15377"/>
        <dbReference type="ChEBI" id="CHEBI:15379"/>
        <dbReference type="ChEBI" id="CHEBI:57924"/>
        <dbReference type="ChEBI" id="CHEBI:58315"/>
        <dbReference type="EC" id="1.14.18.1"/>
    </reaction>
</comment>
<dbReference type="EC" id="1.14.18.1" evidence="2"/>
<dbReference type="Gene3D" id="1.10.1280.10">
    <property type="entry name" value="Di-copper center containing domain from catechol oxidase"/>
    <property type="match status" value="1"/>
</dbReference>
<proteinExistence type="inferred from homology"/>
<dbReference type="InterPro" id="IPR002227">
    <property type="entry name" value="Tyrosinase_Cu-bd"/>
</dbReference>
<accession>A0AAJ0FUT5</accession>
<feature type="region of interest" description="Disordered" evidence="8">
    <location>
        <begin position="519"/>
        <end position="554"/>
    </location>
</feature>
<evidence type="ECO:0000256" key="5">
    <source>
        <dbReference type="ARBA" id="ARBA00023101"/>
    </source>
</evidence>
<name>A0AAJ0FUT5_9HYPO</name>
<keyword evidence="5" id="KW-0470">Melanin biosynthesis</keyword>
<evidence type="ECO:0000256" key="6">
    <source>
        <dbReference type="ARBA" id="ARBA00048233"/>
    </source>
</evidence>